<keyword evidence="6" id="KW-0539">Nucleus</keyword>
<accession>A0ABQ8YJZ3</accession>
<dbReference type="InterPro" id="IPR046347">
    <property type="entry name" value="bZIP_sf"/>
</dbReference>
<keyword evidence="10" id="KW-1185">Reference proteome</keyword>
<dbReference type="Gene3D" id="1.20.5.170">
    <property type="match status" value="1"/>
</dbReference>
<evidence type="ECO:0000256" key="5">
    <source>
        <dbReference type="ARBA" id="ARBA00023163"/>
    </source>
</evidence>
<dbReference type="PROSITE" id="PS50217">
    <property type="entry name" value="BZIP"/>
    <property type="match status" value="1"/>
</dbReference>
<comment type="subcellular location">
    <subcellularLocation>
        <location evidence="1">Nucleus</location>
    </subcellularLocation>
</comment>
<protein>
    <submittedName>
        <fullName evidence="9">Basic-leucine zipper transcription factor f-related</fullName>
    </submittedName>
</protein>
<feature type="domain" description="BZIP" evidence="8">
    <location>
        <begin position="61"/>
        <end position="124"/>
    </location>
</feature>
<comment type="similarity">
    <text evidence="2">Belongs to the bZIP family.</text>
</comment>
<dbReference type="PANTHER" id="PTHR47416:SF8">
    <property type="entry name" value="BASIC-LEUCINE ZIPPER TRANSCRIPTION FACTOR E-RELATED"/>
    <property type="match status" value="1"/>
</dbReference>
<sequence>MSTNRINPRTKVITRIIATRKRLSQEDPIQNKNRRILKGPVTLTVIKKKIKQAHPIVLTQEQKKMKKMKRNRENAKRFRQRKKFYVKELENETKTLKEENTSLNVRLDLISQENSDLKKQIELLEAKILNEQPLKEINLKEVEKEKESEKEEEEEEEEEYEYGKENVVEKESAVEKYEQQIEQEFQKINDYDSVLFRETCFEDNSDSEFLGDIPSKLNCTKDIFQLSSQETQELNLEGFEDFLLEGLENDHFEENENWV</sequence>
<keyword evidence="4" id="KW-0238">DNA-binding</keyword>
<organism evidence="9 10">
    <name type="scientific">Anaeramoeba flamelloides</name>
    <dbReference type="NCBI Taxonomy" id="1746091"/>
    <lineage>
        <taxon>Eukaryota</taxon>
        <taxon>Metamonada</taxon>
        <taxon>Anaeramoebidae</taxon>
        <taxon>Anaeramoeba</taxon>
    </lineage>
</organism>
<dbReference type="Pfam" id="PF00170">
    <property type="entry name" value="bZIP_1"/>
    <property type="match status" value="1"/>
</dbReference>
<evidence type="ECO:0000313" key="9">
    <source>
        <dbReference type="EMBL" id="KAJ6244858.1"/>
    </source>
</evidence>
<gene>
    <name evidence="9" type="ORF">M0813_20949</name>
</gene>
<evidence type="ECO:0000256" key="4">
    <source>
        <dbReference type="ARBA" id="ARBA00023125"/>
    </source>
</evidence>
<dbReference type="Proteomes" id="UP001150062">
    <property type="component" value="Unassembled WGS sequence"/>
</dbReference>
<proteinExistence type="inferred from homology"/>
<keyword evidence="5" id="KW-0804">Transcription</keyword>
<evidence type="ECO:0000256" key="6">
    <source>
        <dbReference type="ARBA" id="ARBA00023242"/>
    </source>
</evidence>
<dbReference type="PANTHER" id="PTHR47416">
    <property type="entry name" value="BASIC-LEUCINE ZIPPER TRANSCRIPTION FACTOR F-RELATED"/>
    <property type="match status" value="1"/>
</dbReference>
<keyword evidence="3" id="KW-0805">Transcription regulation</keyword>
<evidence type="ECO:0000313" key="10">
    <source>
        <dbReference type="Proteomes" id="UP001150062"/>
    </source>
</evidence>
<dbReference type="InterPro" id="IPR004827">
    <property type="entry name" value="bZIP"/>
</dbReference>
<evidence type="ECO:0000256" key="1">
    <source>
        <dbReference type="ARBA" id="ARBA00004123"/>
    </source>
</evidence>
<feature type="compositionally biased region" description="Acidic residues" evidence="7">
    <location>
        <begin position="150"/>
        <end position="160"/>
    </location>
</feature>
<reference evidence="9" key="1">
    <citation type="submission" date="2022-08" db="EMBL/GenBank/DDBJ databases">
        <title>Novel sulfate-reducing endosymbionts in the free-living metamonad Anaeramoeba.</title>
        <authorList>
            <person name="Jerlstrom-Hultqvist J."/>
            <person name="Cepicka I."/>
            <person name="Gallot-Lavallee L."/>
            <person name="Salas-Leiva D."/>
            <person name="Curtis B.A."/>
            <person name="Zahonova K."/>
            <person name="Pipaliya S."/>
            <person name="Dacks J."/>
            <person name="Roger A.J."/>
        </authorList>
    </citation>
    <scope>NUCLEOTIDE SEQUENCE</scope>
    <source>
        <strain evidence="9">Schooner1</strain>
    </source>
</reference>
<comment type="caution">
    <text evidence="9">The sequence shown here is derived from an EMBL/GenBank/DDBJ whole genome shotgun (WGS) entry which is preliminary data.</text>
</comment>
<dbReference type="EMBL" id="JAOAOG010000158">
    <property type="protein sequence ID" value="KAJ6244858.1"/>
    <property type="molecule type" value="Genomic_DNA"/>
</dbReference>
<evidence type="ECO:0000256" key="2">
    <source>
        <dbReference type="ARBA" id="ARBA00007163"/>
    </source>
</evidence>
<evidence type="ECO:0000256" key="3">
    <source>
        <dbReference type="ARBA" id="ARBA00023015"/>
    </source>
</evidence>
<evidence type="ECO:0000256" key="7">
    <source>
        <dbReference type="SAM" id="MobiDB-lite"/>
    </source>
</evidence>
<dbReference type="SUPFAM" id="SSF57959">
    <property type="entry name" value="Leucine zipper domain"/>
    <property type="match status" value="1"/>
</dbReference>
<dbReference type="SMART" id="SM00338">
    <property type="entry name" value="BRLZ"/>
    <property type="match status" value="1"/>
</dbReference>
<evidence type="ECO:0000259" key="8">
    <source>
        <dbReference type="PROSITE" id="PS50217"/>
    </source>
</evidence>
<feature type="region of interest" description="Disordered" evidence="7">
    <location>
        <begin position="140"/>
        <end position="165"/>
    </location>
</feature>
<name>A0ABQ8YJZ3_9EUKA</name>
<feature type="compositionally biased region" description="Basic and acidic residues" evidence="7">
    <location>
        <begin position="140"/>
        <end position="149"/>
    </location>
</feature>